<dbReference type="EMBL" id="SJPE01000020">
    <property type="protein sequence ID" value="TBX65200.1"/>
    <property type="molecule type" value="Genomic_DNA"/>
</dbReference>
<name>A0A4Q9YTH0_9FLAO</name>
<evidence type="ECO:0000313" key="1">
    <source>
        <dbReference type="EMBL" id="TBX65200.1"/>
    </source>
</evidence>
<comment type="caution">
    <text evidence="1">The sequence shown here is derived from an EMBL/GenBank/DDBJ whole genome shotgun (WGS) entry which is preliminary data.</text>
</comment>
<protein>
    <submittedName>
        <fullName evidence="1">Uncharacterized protein</fullName>
    </submittedName>
</protein>
<proteinExistence type="predicted"/>
<dbReference type="OrthoDB" id="1434695at2"/>
<reference evidence="1 2" key="1">
    <citation type="submission" date="2019-02" db="EMBL/GenBank/DDBJ databases">
        <title>Flavobacterium sp. RD-2-33 isolated from forest soil.</title>
        <authorList>
            <person name="Chaudhary D.K."/>
        </authorList>
    </citation>
    <scope>NUCLEOTIDE SEQUENCE [LARGE SCALE GENOMIC DNA]</scope>
    <source>
        <strain evidence="1 2">RD-2-33</strain>
    </source>
</reference>
<keyword evidence="2" id="KW-1185">Reference proteome</keyword>
<organism evidence="1 2">
    <name type="scientific">Flavobacterium silvisoli</name>
    <dbReference type="NCBI Taxonomy" id="2529433"/>
    <lineage>
        <taxon>Bacteria</taxon>
        <taxon>Pseudomonadati</taxon>
        <taxon>Bacteroidota</taxon>
        <taxon>Flavobacteriia</taxon>
        <taxon>Flavobacteriales</taxon>
        <taxon>Flavobacteriaceae</taxon>
        <taxon>Flavobacterium</taxon>
    </lineage>
</organism>
<sequence>MEISKNIFFEKNILNQEDKNIHSKQIEITSLNLDDFNARLNSNIVLVYNSDYRGFFLNSEDERYGRLFTRHIAHLLTYYNHRETWNETSFISYDLNLIKYDFEDLYLSIKNLNQNYTHNLELVRRLNLFKNRWNNYYPLGILSKEGEQQYKNELQKMVDKLNKLIDSLNI</sequence>
<dbReference type="AlphaFoldDB" id="A0A4Q9YTH0"/>
<gene>
    <name evidence="1" type="ORF">EZL74_12475</name>
</gene>
<dbReference type="RefSeq" id="WP_131477003.1">
    <property type="nucleotide sequence ID" value="NZ_SJPE01000020.1"/>
</dbReference>
<accession>A0A4Q9YTH0</accession>
<evidence type="ECO:0000313" key="2">
    <source>
        <dbReference type="Proteomes" id="UP000293300"/>
    </source>
</evidence>
<dbReference type="Proteomes" id="UP000293300">
    <property type="component" value="Unassembled WGS sequence"/>
</dbReference>